<name>A0A146G4V6_TERSA</name>
<evidence type="ECO:0000256" key="3">
    <source>
        <dbReference type="SAM" id="MobiDB-lite"/>
    </source>
</evidence>
<dbReference type="InterPro" id="IPR058627">
    <property type="entry name" value="MdtA-like_C"/>
</dbReference>
<feature type="coiled-coil region" evidence="2">
    <location>
        <begin position="180"/>
        <end position="207"/>
    </location>
</feature>
<comment type="caution">
    <text evidence="7">The sequence shown here is derived from an EMBL/GenBank/DDBJ whole genome shotgun (WGS) entry which is preliminary data.</text>
</comment>
<comment type="similarity">
    <text evidence="1">Belongs to the membrane fusion protein (MFP) (TC 8.A.1) family.</text>
</comment>
<feature type="domain" description="Multidrug resistance protein MdtA-like C-terminal permuted SH3" evidence="5">
    <location>
        <begin position="343"/>
        <end position="382"/>
    </location>
</feature>
<dbReference type="GO" id="GO:1990281">
    <property type="term" value="C:efflux pump complex"/>
    <property type="evidence" value="ECO:0007669"/>
    <property type="project" value="TreeGrafter"/>
</dbReference>
<dbReference type="SUPFAM" id="SSF111369">
    <property type="entry name" value="HlyD-like secretion proteins"/>
    <property type="match status" value="1"/>
</dbReference>
<evidence type="ECO:0000259" key="4">
    <source>
        <dbReference type="Pfam" id="PF25954"/>
    </source>
</evidence>
<organism evidence="7 8">
    <name type="scientific">Terrimicrobium sacchariphilum</name>
    <dbReference type="NCBI Taxonomy" id="690879"/>
    <lineage>
        <taxon>Bacteria</taxon>
        <taxon>Pseudomonadati</taxon>
        <taxon>Verrucomicrobiota</taxon>
        <taxon>Terrimicrobiia</taxon>
        <taxon>Terrimicrobiales</taxon>
        <taxon>Terrimicrobiaceae</taxon>
        <taxon>Terrimicrobium</taxon>
    </lineage>
</organism>
<evidence type="ECO:0000256" key="1">
    <source>
        <dbReference type="ARBA" id="ARBA00009477"/>
    </source>
</evidence>
<reference evidence="8" key="1">
    <citation type="journal article" date="2017" name="Genome Announc.">
        <title>Draft Genome Sequence of Terrimicrobium sacchariphilum NM-5T, a Facultative Anaerobic Soil Bacterium of the Class Spartobacteria.</title>
        <authorList>
            <person name="Qiu Y.L."/>
            <person name="Tourlousse D.M."/>
            <person name="Matsuura N."/>
            <person name="Ohashi A."/>
            <person name="Sekiguchi Y."/>
        </authorList>
    </citation>
    <scope>NUCLEOTIDE SEQUENCE [LARGE SCALE GENOMIC DNA]</scope>
    <source>
        <strain evidence="8">NM-5</strain>
    </source>
</reference>
<dbReference type="InterPro" id="IPR058647">
    <property type="entry name" value="BSH_CzcB-like"/>
</dbReference>
<dbReference type="Gene3D" id="2.40.420.20">
    <property type="match status" value="1"/>
</dbReference>
<dbReference type="InParanoid" id="A0A146G4V6"/>
<keyword evidence="8" id="KW-1185">Reference proteome</keyword>
<dbReference type="PANTHER" id="PTHR30469:SF37">
    <property type="entry name" value="RAGD PROTEIN"/>
    <property type="match status" value="1"/>
</dbReference>
<dbReference type="PANTHER" id="PTHR30469">
    <property type="entry name" value="MULTIDRUG RESISTANCE PROTEIN MDTA"/>
    <property type="match status" value="1"/>
</dbReference>
<gene>
    <name evidence="7" type="ORF">TSACC_2451</name>
</gene>
<evidence type="ECO:0000313" key="7">
    <source>
        <dbReference type="EMBL" id="GAT32054.1"/>
    </source>
</evidence>
<dbReference type="InterPro" id="IPR006143">
    <property type="entry name" value="RND_pump_MFP"/>
</dbReference>
<dbReference type="Gene3D" id="2.40.30.170">
    <property type="match status" value="1"/>
</dbReference>
<proteinExistence type="inferred from homology"/>
<dbReference type="GO" id="GO:0015562">
    <property type="term" value="F:efflux transmembrane transporter activity"/>
    <property type="evidence" value="ECO:0007669"/>
    <property type="project" value="TreeGrafter"/>
</dbReference>
<dbReference type="Proteomes" id="UP000076023">
    <property type="component" value="Unassembled WGS sequence"/>
</dbReference>
<evidence type="ECO:0000259" key="5">
    <source>
        <dbReference type="Pfam" id="PF25967"/>
    </source>
</evidence>
<dbReference type="EMBL" id="BDCO01000002">
    <property type="protein sequence ID" value="GAT32054.1"/>
    <property type="molecule type" value="Genomic_DNA"/>
</dbReference>
<dbReference type="STRING" id="690879.TSACC_2451"/>
<dbReference type="Gene3D" id="1.10.287.470">
    <property type="entry name" value="Helix hairpin bin"/>
    <property type="match status" value="1"/>
</dbReference>
<sequence>MNTPIDRPLPELGYANTPHPAPPGKSRVPTLLLAGGFATVLGLLLVLGIKPRLDNVHALAAEAPSTAFHAVVQEAKPAESALDITLPSRVEAAQRAPLYSRVSGYVKELHTDIGSQVKAGDVLAVIETPELDEQVNQGRAALAQAAANLKLARTSFDRWTKLSKENVVAAQELDERRATLDARDADYQAAQANLDRLERQQEFQKIVAPFDGTVTKRFIEVGQLVTADVNDASRQLFELAHTATLRAFIDVPQSYFRLVAVGQGADLRFHELPGETYPARVVRTAGALDDNSRTLRTEVLVPNQNGKLVPGLYTEVTLHVERAQPPIRIASKSLILGSAGVQVAVLDEGNRVALRKVTIDRDLGDQVEIISGLTAGDRFVANPTDRLKDGATVEVEPAPKVAAK</sequence>
<dbReference type="OrthoDB" id="9806939at2"/>
<dbReference type="InterPro" id="IPR058792">
    <property type="entry name" value="Beta-barrel_RND_2"/>
</dbReference>
<evidence type="ECO:0000313" key="8">
    <source>
        <dbReference type="Proteomes" id="UP000076023"/>
    </source>
</evidence>
<evidence type="ECO:0000256" key="2">
    <source>
        <dbReference type="SAM" id="Coils"/>
    </source>
</evidence>
<feature type="domain" description="CzcB-like barrel-sandwich hybrid" evidence="6">
    <location>
        <begin position="98"/>
        <end position="229"/>
    </location>
</feature>
<evidence type="ECO:0000259" key="6">
    <source>
        <dbReference type="Pfam" id="PF25973"/>
    </source>
</evidence>
<dbReference type="Gene3D" id="2.40.50.100">
    <property type="match status" value="1"/>
</dbReference>
<protein>
    <submittedName>
        <fullName evidence="7">RND family efflux transporter, MFP subunit</fullName>
    </submittedName>
</protein>
<dbReference type="NCBIfam" id="TIGR01730">
    <property type="entry name" value="RND_mfp"/>
    <property type="match status" value="1"/>
</dbReference>
<keyword evidence="2" id="KW-0175">Coiled coil</keyword>
<accession>A0A146G4V6</accession>
<dbReference type="Pfam" id="PF25954">
    <property type="entry name" value="Beta-barrel_RND_2"/>
    <property type="match status" value="1"/>
</dbReference>
<feature type="region of interest" description="Disordered" evidence="3">
    <location>
        <begin position="1"/>
        <end position="23"/>
    </location>
</feature>
<dbReference type="Pfam" id="PF25967">
    <property type="entry name" value="RND-MFP_C"/>
    <property type="match status" value="1"/>
</dbReference>
<dbReference type="AlphaFoldDB" id="A0A146G4V6"/>
<feature type="domain" description="CusB-like beta-barrel" evidence="4">
    <location>
        <begin position="249"/>
        <end position="319"/>
    </location>
</feature>
<dbReference type="Pfam" id="PF25973">
    <property type="entry name" value="BSH_CzcB"/>
    <property type="match status" value="1"/>
</dbReference>
<dbReference type="RefSeq" id="WP_153811221.1">
    <property type="nucleotide sequence ID" value="NZ_BDCO01000002.1"/>
</dbReference>